<dbReference type="Pfam" id="PF21926">
    <property type="entry name" value="FeeM"/>
    <property type="match status" value="1"/>
</dbReference>
<organism evidence="2 3">
    <name type="scientific">Candidatus Thiomargarita nelsonii</name>
    <dbReference type="NCBI Taxonomy" id="1003181"/>
    <lineage>
        <taxon>Bacteria</taxon>
        <taxon>Pseudomonadati</taxon>
        <taxon>Pseudomonadota</taxon>
        <taxon>Gammaproteobacteria</taxon>
        <taxon>Thiotrichales</taxon>
        <taxon>Thiotrichaceae</taxon>
        <taxon>Thiomargarita</taxon>
    </lineage>
</organism>
<dbReference type="SUPFAM" id="SSF55729">
    <property type="entry name" value="Acyl-CoA N-acyltransferases (Nat)"/>
    <property type="match status" value="1"/>
</dbReference>
<evidence type="ECO:0000313" key="3">
    <source>
        <dbReference type="Proteomes" id="UP000030428"/>
    </source>
</evidence>
<accession>A0A0A6RY62</accession>
<keyword evidence="3" id="KW-1185">Reference proteome</keyword>
<reference evidence="2 3" key="1">
    <citation type="journal article" date="2016" name="Front. Microbiol.">
        <title>Single-Cell (Meta-)Genomics of a Dimorphic Candidatus Thiomargarita nelsonii Reveals Genomic Plasticity.</title>
        <authorList>
            <person name="Flood B.E."/>
            <person name="Fliss P."/>
            <person name="Jones D.S."/>
            <person name="Dick G.J."/>
            <person name="Jain S."/>
            <person name="Kaster A.K."/>
            <person name="Winkel M."/>
            <person name="Mussmann M."/>
            <person name="Bailey J."/>
        </authorList>
    </citation>
    <scope>NUCLEOTIDE SEQUENCE [LARGE SCALE GENOMIC DNA]</scope>
    <source>
        <strain evidence="2">Hydrate Ridge</strain>
    </source>
</reference>
<sequence length="150" mass="17520">MLIDEFEPNSDCLYVENNNAIVGTSRIITNNMFMGYYYDFYKLDLFGQDSYCVVTKYMVDQSNRSGKLGYILALATVEYCRRKGIRWIVIDCSPIRYDYFAKLGFEEHLGLAHSPEYGEVKIMKFDVFGDTQCPLNDPLMTKKSKQLFRF</sequence>
<evidence type="ECO:0000313" key="2">
    <source>
        <dbReference type="EMBL" id="KHD08821.2"/>
    </source>
</evidence>
<dbReference type="InterPro" id="IPR016181">
    <property type="entry name" value="Acyl_CoA_acyltransferase"/>
</dbReference>
<dbReference type="AlphaFoldDB" id="A0A0A6RY62"/>
<dbReference type="Gene3D" id="3.40.630.30">
    <property type="match status" value="1"/>
</dbReference>
<feature type="domain" description="N-acyl amino acid synthase FeeM catalytic core" evidence="1">
    <location>
        <begin position="4"/>
        <end position="118"/>
    </location>
</feature>
<dbReference type="InterPro" id="IPR054597">
    <property type="entry name" value="FeeM_cat"/>
</dbReference>
<dbReference type="EMBL" id="JSZA02000077">
    <property type="protein sequence ID" value="KHD08821.2"/>
    <property type="molecule type" value="Genomic_DNA"/>
</dbReference>
<dbReference type="Proteomes" id="UP000030428">
    <property type="component" value="Unassembled WGS sequence"/>
</dbReference>
<gene>
    <name evidence="2" type="ORF">PN36_19015</name>
</gene>
<proteinExistence type="predicted"/>
<comment type="caution">
    <text evidence="2">The sequence shown here is derived from an EMBL/GenBank/DDBJ whole genome shotgun (WGS) entry which is preliminary data.</text>
</comment>
<name>A0A0A6RY62_9GAMM</name>
<protein>
    <recommendedName>
        <fullName evidence="1">N-acyl amino acid synthase FeeM catalytic core domain-containing protein</fullName>
    </recommendedName>
</protein>
<evidence type="ECO:0000259" key="1">
    <source>
        <dbReference type="Pfam" id="PF21926"/>
    </source>
</evidence>